<evidence type="ECO:0000256" key="2">
    <source>
        <dbReference type="SAM" id="SignalP"/>
    </source>
</evidence>
<dbReference type="AlphaFoldDB" id="A0A7R9ZDE1"/>
<evidence type="ECO:0000313" key="3">
    <source>
        <dbReference type="EMBL" id="CAD8318115.1"/>
    </source>
</evidence>
<keyword evidence="2" id="KW-0732">Signal</keyword>
<gene>
    <name evidence="3" type="ORF">TDUB1175_LOCUS16910</name>
</gene>
<feature type="chain" id="PRO_5030504015" evidence="2">
    <location>
        <begin position="43"/>
        <end position="226"/>
    </location>
</feature>
<evidence type="ECO:0000256" key="1">
    <source>
        <dbReference type="SAM" id="MobiDB-lite"/>
    </source>
</evidence>
<name>A0A7R9ZDE1_9STRA</name>
<organism evidence="3">
    <name type="scientific">Pseudictyota dubia</name>
    <dbReference type="NCBI Taxonomy" id="2749911"/>
    <lineage>
        <taxon>Eukaryota</taxon>
        <taxon>Sar</taxon>
        <taxon>Stramenopiles</taxon>
        <taxon>Ochrophyta</taxon>
        <taxon>Bacillariophyta</taxon>
        <taxon>Mediophyceae</taxon>
        <taxon>Biddulphiophycidae</taxon>
        <taxon>Eupodiscales</taxon>
        <taxon>Odontellaceae</taxon>
        <taxon>Pseudictyota</taxon>
    </lineage>
</organism>
<reference evidence="3" key="1">
    <citation type="submission" date="2021-01" db="EMBL/GenBank/DDBJ databases">
        <authorList>
            <person name="Corre E."/>
            <person name="Pelletier E."/>
            <person name="Niang G."/>
            <person name="Scheremetjew M."/>
            <person name="Finn R."/>
            <person name="Kale V."/>
            <person name="Holt S."/>
            <person name="Cochrane G."/>
            <person name="Meng A."/>
            <person name="Brown T."/>
            <person name="Cohen L."/>
        </authorList>
    </citation>
    <scope>NUCLEOTIDE SEQUENCE</scope>
    <source>
        <strain evidence="3">CCMP147</strain>
    </source>
</reference>
<accession>A0A7R9ZDE1</accession>
<feature type="region of interest" description="Disordered" evidence="1">
    <location>
        <begin position="42"/>
        <end position="92"/>
    </location>
</feature>
<proteinExistence type="predicted"/>
<sequence>MTSTDIMHPHRRRRSRPSTSLFAALLSAVLLLVARSPRTASAFAPRHNNPRSSSSSLFMSTTTAPPPPKTDRRTSTDRRTGGTDTRRNDSDELIRYNDRPLEYLEDEWSTRDPDDPFHILLLGSTYAKPRVTVSYVSGSLSYVLDMPEDDAEYHASFAKEQGISCLGTWRREECLELGRKLQMRDLECRVVPYCEGGGRGWQAKDASSAGAGAGAGAGGADFGGFQ</sequence>
<protein>
    <submittedName>
        <fullName evidence="3">Uncharacterized protein</fullName>
    </submittedName>
</protein>
<feature type="compositionally biased region" description="Basic and acidic residues" evidence="1">
    <location>
        <begin position="69"/>
        <end position="92"/>
    </location>
</feature>
<feature type="signal peptide" evidence="2">
    <location>
        <begin position="1"/>
        <end position="42"/>
    </location>
</feature>
<dbReference type="EMBL" id="HBED01033701">
    <property type="protein sequence ID" value="CAD8318115.1"/>
    <property type="molecule type" value="Transcribed_RNA"/>
</dbReference>